<organism evidence="3 4">
    <name type="scientific">Thiorhodovibrio frisius</name>
    <dbReference type="NCBI Taxonomy" id="631362"/>
    <lineage>
        <taxon>Bacteria</taxon>
        <taxon>Pseudomonadati</taxon>
        <taxon>Pseudomonadota</taxon>
        <taxon>Gammaproteobacteria</taxon>
        <taxon>Chromatiales</taxon>
        <taxon>Chromatiaceae</taxon>
        <taxon>Thiorhodovibrio</taxon>
    </lineage>
</organism>
<gene>
    <name evidence="3" type="ORF">Thi970DRAFT_00893</name>
</gene>
<dbReference type="AlphaFoldDB" id="H8YXR1"/>
<dbReference type="HOGENOM" id="CLU_073320_1_0_6"/>
<keyword evidence="4" id="KW-1185">Reference proteome</keyword>
<dbReference type="OrthoDB" id="8525200at2"/>
<reference evidence="4" key="1">
    <citation type="submission" date="2011-06" db="EMBL/GenBank/DDBJ databases">
        <authorList>
            <consortium name="US DOE Joint Genome Institute (JGI-PGF)"/>
            <person name="Lucas S."/>
            <person name="Han J."/>
            <person name="Lapidus A."/>
            <person name="Cheng J.-F."/>
            <person name="Goodwin L."/>
            <person name="Pitluck S."/>
            <person name="Peters L."/>
            <person name="Land M.L."/>
            <person name="Hauser L."/>
            <person name="Vogl K."/>
            <person name="Liu Z."/>
            <person name="Overmann J."/>
            <person name="Frigaard N.-U."/>
            <person name="Bryant D.A."/>
            <person name="Woyke T.J."/>
        </authorList>
    </citation>
    <scope>NUCLEOTIDE SEQUENCE [LARGE SCALE GENOMIC DNA]</scope>
    <source>
        <strain evidence="4">970</strain>
    </source>
</reference>
<dbReference type="PANTHER" id="PTHR38765:SF1">
    <property type="entry name" value="DUF484 DOMAIN-CONTAINING PROTEIN"/>
    <property type="match status" value="1"/>
</dbReference>
<dbReference type="RefSeq" id="WP_009147322.1">
    <property type="nucleotide sequence ID" value="NZ_CP121471.1"/>
</dbReference>
<feature type="coiled-coil region" evidence="1">
    <location>
        <begin position="47"/>
        <end position="81"/>
    </location>
</feature>
<evidence type="ECO:0008006" key="5">
    <source>
        <dbReference type="Google" id="ProtNLM"/>
    </source>
</evidence>
<dbReference type="InterPro" id="IPR007435">
    <property type="entry name" value="DUF484"/>
</dbReference>
<dbReference type="Pfam" id="PF04340">
    <property type="entry name" value="DUF484"/>
    <property type="match status" value="1"/>
</dbReference>
<evidence type="ECO:0000256" key="2">
    <source>
        <dbReference type="SAM" id="MobiDB-lite"/>
    </source>
</evidence>
<proteinExistence type="predicted"/>
<evidence type="ECO:0000256" key="1">
    <source>
        <dbReference type="SAM" id="Coils"/>
    </source>
</evidence>
<sequence>MKRHTVPDDAITEAMAVAYLDRHPDLLLHHPELLVKMDVPHGGDGAVSLVERQLALLREQIAQERQRLAFLVERAREYESLSEHLHELTTKLILARSVKHVQDILDVELRIEFGAEAVALLPSPPPDEAPKHAPSQTPKDPQEIAPDTPAAAPTDIDKLLELDHCQCGPLNPDQYAELFGSQVENLRSAALIPLRAPKMHGLLAIASHDPDRFTPDMGTVALERLADIIGAKLIELALSHHD</sequence>
<dbReference type="Gene3D" id="3.30.450.40">
    <property type="match status" value="1"/>
</dbReference>
<accession>H8YXR1</accession>
<dbReference type="InterPro" id="IPR029016">
    <property type="entry name" value="GAF-like_dom_sf"/>
</dbReference>
<dbReference type="PANTHER" id="PTHR38765">
    <property type="entry name" value="DUF484 DOMAIN-CONTAINING PROTEIN"/>
    <property type="match status" value="1"/>
</dbReference>
<evidence type="ECO:0000313" key="4">
    <source>
        <dbReference type="Proteomes" id="UP000002964"/>
    </source>
</evidence>
<keyword evidence="1" id="KW-0175">Coiled coil</keyword>
<feature type="region of interest" description="Disordered" evidence="2">
    <location>
        <begin position="120"/>
        <end position="151"/>
    </location>
</feature>
<dbReference type="EMBL" id="JH603168">
    <property type="protein sequence ID" value="EIC23237.1"/>
    <property type="molecule type" value="Genomic_DNA"/>
</dbReference>
<name>H8YXR1_9GAMM</name>
<dbReference type="eggNOG" id="COG3159">
    <property type="taxonomic scope" value="Bacteria"/>
</dbReference>
<dbReference type="STRING" id="631362.Thi970DRAFT_00893"/>
<evidence type="ECO:0000313" key="3">
    <source>
        <dbReference type="EMBL" id="EIC23237.1"/>
    </source>
</evidence>
<protein>
    <recommendedName>
        <fullName evidence="5">Phytochrome sensor protein</fullName>
    </recommendedName>
</protein>
<dbReference type="Proteomes" id="UP000002964">
    <property type="component" value="Unassembled WGS sequence"/>
</dbReference>
<reference evidence="3 4" key="2">
    <citation type="submission" date="2011-11" db="EMBL/GenBank/DDBJ databases">
        <authorList>
            <consortium name="US DOE Joint Genome Institute"/>
            <person name="Lucas S."/>
            <person name="Han J."/>
            <person name="Lapidus A."/>
            <person name="Cheng J.-F."/>
            <person name="Goodwin L."/>
            <person name="Pitluck S."/>
            <person name="Peters L."/>
            <person name="Ovchinnikova G."/>
            <person name="Zhang X."/>
            <person name="Detter J.C."/>
            <person name="Han C."/>
            <person name="Tapia R."/>
            <person name="Land M."/>
            <person name="Hauser L."/>
            <person name="Kyrpides N."/>
            <person name="Ivanova N."/>
            <person name="Pagani I."/>
            <person name="Vogl K."/>
            <person name="Liu Z."/>
            <person name="Overmann J."/>
            <person name="Frigaard N.-U."/>
            <person name="Bryant D."/>
            <person name="Woyke T."/>
        </authorList>
    </citation>
    <scope>NUCLEOTIDE SEQUENCE [LARGE SCALE GENOMIC DNA]</scope>
    <source>
        <strain evidence="3 4">970</strain>
    </source>
</reference>